<organism evidence="1 2">
    <name type="scientific">Oribacterium parvum</name>
    <dbReference type="NCBI Taxonomy" id="1501329"/>
    <lineage>
        <taxon>Bacteria</taxon>
        <taxon>Bacillati</taxon>
        <taxon>Bacillota</taxon>
        <taxon>Clostridia</taxon>
        <taxon>Lachnospirales</taxon>
        <taxon>Lachnospiraceae</taxon>
        <taxon>Oribacterium</taxon>
    </lineage>
</organism>
<sequence>MRKNKREKLLFLLESYGEAHSTIRNMIIQEKHSQAVSLMALCQEGIDKIEQDCLRELDRIKKDEKKDEKDDLENLSELCMHYQKALFLSSECISGDGFDNLKDKEIEEHSLKESKREKIRQESDKKRKLGEAFGFLDEAERISKIIEEIIRNIPLHSQILFLPYKASMWDSMESVYLAAVQDPSCEALVMPITYFERTEDLSFGEAINERDKFPSSILLVEESFPFEEERPDVIYIHNPYDDWNYVSSVHPRYYSENLKKFTENLVYIPYFGTMGLCTWGDDILSAYGHMDYMVVQNEEHKRSLPELAQKKAIILGCPKFDRVIASKKKPPVMPNAWKGIASGRELLYFNSAIGEMLEDTESFLQKMEYIFVLMKEHPRYCLLWRPHPLLESTFLTMRNKDLPRYIALKNKFIAEKIGIYDDTAEIDRAVSLSFAYIGSATSSVVSLFAVAEKPILILDDSLHDLKALEEDRGCTFLRKILFESGVLQHFNDSGMEKKRNKGKKDSVCESQAFIRYSPQDGDAAVVYEGRFLLLPHKKGDAIVVDKLKLIDWGLPEKELKVLPADEYGEAYFQGGKWILCPRAGNNFMILEEGKGRRKICLSRVLTKPNAFSGSYRIGDYIFCIAENYPCSIRFSLKNYGIKEITNERIRKPQEINKEEKETIQETQIIFNFSPDELLTGFLPWRKFLYGLQETILY</sequence>
<feature type="non-terminal residue" evidence="1">
    <location>
        <position position="697"/>
    </location>
</feature>
<dbReference type="EMBL" id="JABZRD010000057">
    <property type="protein sequence ID" value="MBF1283200.1"/>
    <property type="molecule type" value="Genomic_DNA"/>
</dbReference>
<gene>
    <name evidence="1" type="ORF">HXM93_01510</name>
</gene>
<evidence type="ECO:0000313" key="2">
    <source>
        <dbReference type="Proteomes" id="UP000709351"/>
    </source>
</evidence>
<protein>
    <recommendedName>
        <fullName evidence="3">CDP-Glycerol:Poly(Glycerophosphate) glycerophosphotransferase</fullName>
    </recommendedName>
</protein>
<dbReference type="AlphaFoldDB" id="A0A930GX95"/>
<accession>A0A930GX95</accession>
<name>A0A930GX95_9FIRM</name>
<reference evidence="1" key="1">
    <citation type="submission" date="2020-04" db="EMBL/GenBank/DDBJ databases">
        <title>Deep metagenomics examines the oral microbiome during advanced dental caries in children, revealing novel taxa and co-occurrences with host molecules.</title>
        <authorList>
            <person name="Baker J.L."/>
            <person name="Morton J.T."/>
            <person name="Dinis M."/>
            <person name="Alvarez R."/>
            <person name="Tran N.C."/>
            <person name="Knight R."/>
            <person name="Edlund A."/>
        </authorList>
    </citation>
    <scope>NUCLEOTIDE SEQUENCE</scope>
    <source>
        <strain evidence="1">JCVI_24_bin.2</strain>
    </source>
</reference>
<comment type="caution">
    <text evidence="1">The sequence shown here is derived from an EMBL/GenBank/DDBJ whole genome shotgun (WGS) entry which is preliminary data.</text>
</comment>
<evidence type="ECO:0000313" key="1">
    <source>
        <dbReference type="EMBL" id="MBF1283200.1"/>
    </source>
</evidence>
<evidence type="ECO:0008006" key="3">
    <source>
        <dbReference type="Google" id="ProtNLM"/>
    </source>
</evidence>
<proteinExistence type="predicted"/>
<dbReference type="Proteomes" id="UP000709351">
    <property type="component" value="Unassembled WGS sequence"/>
</dbReference>